<sequence length="157" mass="17798">MTNNTNSKPKKPDLGELAQFLNVQYLPPLDSDDVQSLHKALPGYQAISDDTARFIKEYNSLLNLEPAVLADLEEGLAEVARLKPVERVLEKLQLSIYHQRLQATARCMGALYDTNRRVRELSNAHPHLPEEAKFLIDFMKAFRPGRKKEKKQEGGGE</sequence>
<name>A0A450TA96_9GAMM</name>
<dbReference type="EMBL" id="CAADFE010000004">
    <property type="protein sequence ID" value="VFJ63606.1"/>
    <property type="molecule type" value="Genomic_DNA"/>
</dbReference>
<dbReference type="AlphaFoldDB" id="A0A450TA96"/>
<proteinExistence type="predicted"/>
<organism evidence="1">
    <name type="scientific">Candidatus Kentrum sp. FW</name>
    <dbReference type="NCBI Taxonomy" id="2126338"/>
    <lineage>
        <taxon>Bacteria</taxon>
        <taxon>Pseudomonadati</taxon>
        <taxon>Pseudomonadota</taxon>
        <taxon>Gammaproteobacteria</taxon>
        <taxon>Candidatus Kentrum</taxon>
    </lineage>
</organism>
<evidence type="ECO:0000313" key="1">
    <source>
        <dbReference type="EMBL" id="VFJ63606.1"/>
    </source>
</evidence>
<accession>A0A450TA96</accession>
<protein>
    <submittedName>
        <fullName evidence="1">Uncharacterized protein</fullName>
    </submittedName>
</protein>
<gene>
    <name evidence="1" type="ORF">BECKFW1821C_GA0114237_100448</name>
</gene>
<reference evidence="1" key="1">
    <citation type="submission" date="2019-02" db="EMBL/GenBank/DDBJ databases">
        <authorList>
            <person name="Gruber-Vodicka R. H."/>
            <person name="Seah K. B. B."/>
        </authorList>
    </citation>
    <scope>NUCLEOTIDE SEQUENCE</scope>
    <source>
        <strain evidence="1">BECK_BZ131</strain>
    </source>
</reference>